<dbReference type="EnsemblPlants" id="Pp3c5_25980V3.1">
    <property type="protein sequence ID" value="Pp3c5_25980V3.1"/>
    <property type="gene ID" value="Pp3c5_25980"/>
</dbReference>
<reference evidence="5 7" key="1">
    <citation type="journal article" date="2008" name="Science">
        <title>The Physcomitrella genome reveals evolutionary insights into the conquest of land by plants.</title>
        <authorList>
            <person name="Rensing S."/>
            <person name="Lang D."/>
            <person name="Zimmer A."/>
            <person name="Terry A."/>
            <person name="Salamov A."/>
            <person name="Shapiro H."/>
            <person name="Nishiyama T."/>
            <person name="Perroud P.-F."/>
            <person name="Lindquist E."/>
            <person name="Kamisugi Y."/>
            <person name="Tanahashi T."/>
            <person name="Sakakibara K."/>
            <person name="Fujita T."/>
            <person name="Oishi K."/>
            <person name="Shin-I T."/>
            <person name="Kuroki Y."/>
            <person name="Toyoda A."/>
            <person name="Suzuki Y."/>
            <person name="Hashimoto A."/>
            <person name="Yamaguchi K."/>
            <person name="Sugano A."/>
            <person name="Kohara Y."/>
            <person name="Fujiyama A."/>
            <person name="Anterola A."/>
            <person name="Aoki S."/>
            <person name="Ashton N."/>
            <person name="Barbazuk W.B."/>
            <person name="Barker E."/>
            <person name="Bennetzen J."/>
            <person name="Bezanilla M."/>
            <person name="Blankenship R."/>
            <person name="Cho S.H."/>
            <person name="Dutcher S."/>
            <person name="Estelle M."/>
            <person name="Fawcett J.A."/>
            <person name="Gundlach H."/>
            <person name="Hanada K."/>
            <person name="Heyl A."/>
            <person name="Hicks K.A."/>
            <person name="Hugh J."/>
            <person name="Lohr M."/>
            <person name="Mayer K."/>
            <person name="Melkozernov A."/>
            <person name="Murata T."/>
            <person name="Nelson D."/>
            <person name="Pils B."/>
            <person name="Prigge M."/>
            <person name="Reiss B."/>
            <person name="Renner T."/>
            <person name="Rombauts S."/>
            <person name="Rushton P."/>
            <person name="Sanderfoot A."/>
            <person name="Schween G."/>
            <person name="Shiu S.-H."/>
            <person name="Stueber K."/>
            <person name="Theodoulou F.L."/>
            <person name="Tu H."/>
            <person name="Van de Peer Y."/>
            <person name="Verrier P.J."/>
            <person name="Waters E."/>
            <person name="Wood A."/>
            <person name="Yang L."/>
            <person name="Cove D."/>
            <person name="Cuming A."/>
            <person name="Hasebe M."/>
            <person name="Lucas S."/>
            <person name="Mishler D.B."/>
            <person name="Reski R."/>
            <person name="Grigoriev I."/>
            <person name="Quatrano R.S."/>
            <person name="Boore J.L."/>
        </authorList>
    </citation>
    <scope>NUCLEOTIDE SEQUENCE [LARGE SCALE GENOMIC DNA]</scope>
    <source>
        <strain evidence="6 7">cv. Gransden 2004</strain>
    </source>
</reference>
<sequence length="477" mass="53344">MAPVAMLSTIPATEAPARPGCGGALDYSTPAAVPGAKRADLTDECQSYAYKKLQTLLSDSREILIDNDQGGYTIPAKGLYPYQWNWDSALVAMGWATLDEARAWEEMTKLFSAQWDDGMVSHIVFHKPSTTYFPGPEIWGSVEKPRKSTGITQPPVAAITVRNLFEQAVNKELALTKVRELFPKLLSWHRWFKTARDPENTGLVATLHPWESGMDNSPAWDEPLRNVPVDDIPPYVRADLTHVNSSMRPSQAEYDRFLTLVYRFRAVDYDCNQLYYLSPFRVTDLCTNSVLYRANLSLRWLAELLGELDVLPEIDGWLESTRAAFSSLYDPEAKMFKSKDQLTGKLLNASTSAGFLPLFARIATPTQAQELAGTLERWLSCVKYGIPSNDPESADFEALRYWRGPIWAIVNWMITDGLRAYGFDSLAQRVESDTYELLGSGIYEYYDPTDGKPAGGGSFSWTAAMCLAWLSKAVPSS</sequence>
<dbReference type="OrthoDB" id="410058at2759"/>
<dbReference type="InterPro" id="IPR012341">
    <property type="entry name" value="6hp_glycosidase-like_sf"/>
</dbReference>
<dbReference type="OMA" id="NSPRWDS"/>
<dbReference type="Pfam" id="PF22422">
    <property type="entry name" value="MGH1-like_GH"/>
    <property type="match status" value="1"/>
</dbReference>
<dbReference type="EnsemblPlants" id="Pp3c5_25980V3.3">
    <property type="protein sequence ID" value="Pp3c5_25980V3.3"/>
    <property type="gene ID" value="Pp3c5_25980"/>
</dbReference>
<evidence type="ECO:0000256" key="2">
    <source>
        <dbReference type="ARBA" id="ARBA00022801"/>
    </source>
</evidence>
<dbReference type="Gramene" id="Pp3c5_25980V3.2">
    <property type="protein sequence ID" value="Pp3c5_25980V3.2"/>
    <property type="gene ID" value="Pp3c5_25980"/>
</dbReference>
<reference evidence="5 7" key="2">
    <citation type="journal article" date="2018" name="Plant J.">
        <title>The Physcomitrella patens chromosome-scale assembly reveals moss genome structure and evolution.</title>
        <authorList>
            <person name="Lang D."/>
            <person name="Ullrich K.K."/>
            <person name="Murat F."/>
            <person name="Fuchs J."/>
            <person name="Jenkins J."/>
            <person name="Haas F.B."/>
            <person name="Piednoel M."/>
            <person name="Gundlach H."/>
            <person name="Van Bel M."/>
            <person name="Meyberg R."/>
            <person name="Vives C."/>
            <person name="Morata J."/>
            <person name="Symeonidi A."/>
            <person name="Hiss M."/>
            <person name="Muchero W."/>
            <person name="Kamisugi Y."/>
            <person name="Saleh O."/>
            <person name="Blanc G."/>
            <person name="Decker E.L."/>
            <person name="van Gessel N."/>
            <person name="Grimwood J."/>
            <person name="Hayes R.D."/>
            <person name="Graham S.W."/>
            <person name="Gunter L.E."/>
            <person name="McDaniel S.F."/>
            <person name="Hoernstein S.N.W."/>
            <person name="Larsson A."/>
            <person name="Li F.W."/>
            <person name="Perroud P.F."/>
            <person name="Phillips J."/>
            <person name="Ranjan P."/>
            <person name="Rokshar D.S."/>
            <person name="Rothfels C.J."/>
            <person name="Schneider L."/>
            <person name="Shu S."/>
            <person name="Stevenson D.W."/>
            <person name="Thummler F."/>
            <person name="Tillich M."/>
            <person name="Villarreal Aguilar J.C."/>
            <person name="Widiez T."/>
            <person name="Wong G.K."/>
            <person name="Wymore A."/>
            <person name="Zhang Y."/>
            <person name="Zimmer A.D."/>
            <person name="Quatrano R.S."/>
            <person name="Mayer K.F.X."/>
            <person name="Goodstein D."/>
            <person name="Casacuberta J.M."/>
            <person name="Vandepoele K."/>
            <person name="Reski R."/>
            <person name="Cuming A.C."/>
            <person name="Tuskan G.A."/>
            <person name="Maumus F."/>
            <person name="Salse J."/>
            <person name="Schmutz J."/>
            <person name="Rensing S.A."/>
        </authorList>
    </citation>
    <scope>NUCLEOTIDE SEQUENCE [LARGE SCALE GENOMIC DNA]</scope>
    <source>
        <strain evidence="6 7">cv. Gransden 2004</strain>
    </source>
</reference>
<dbReference type="GO" id="GO:0009311">
    <property type="term" value="P:oligosaccharide metabolic process"/>
    <property type="evidence" value="ECO:0007669"/>
    <property type="project" value="InterPro"/>
</dbReference>
<organism evidence="5">
    <name type="scientific">Physcomitrium patens</name>
    <name type="common">Spreading-leaved earth moss</name>
    <name type="synonym">Physcomitrella patens</name>
    <dbReference type="NCBI Taxonomy" id="3218"/>
    <lineage>
        <taxon>Eukaryota</taxon>
        <taxon>Viridiplantae</taxon>
        <taxon>Streptophyta</taxon>
        <taxon>Embryophyta</taxon>
        <taxon>Bryophyta</taxon>
        <taxon>Bryophytina</taxon>
        <taxon>Bryopsida</taxon>
        <taxon>Funariidae</taxon>
        <taxon>Funariales</taxon>
        <taxon>Funariaceae</taxon>
        <taxon>Physcomitrium</taxon>
    </lineage>
</organism>
<dbReference type="GO" id="GO:0004573">
    <property type="term" value="F:Glc3Man9GlcNAc2 oligosaccharide glucosidase activity"/>
    <property type="evidence" value="ECO:0000318"/>
    <property type="project" value="GO_Central"/>
</dbReference>
<evidence type="ECO:0000313" key="5">
    <source>
        <dbReference type="EMBL" id="PNR54498.1"/>
    </source>
</evidence>
<dbReference type="AlphaFoldDB" id="A9T2D9"/>
<reference evidence="6" key="3">
    <citation type="submission" date="2020-12" db="UniProtKB">
        <authorList>
            <consortium name="EnsemblPlants"/>
        </authorList>
    </citation>
    <scope>IDENTIFICATION</scope>
</reference>
<dbReference type="EMBL" id="ABEU02000005">
    <property type="protein sequence ID" value="PNR54498.1"/>
    <property type="molecule type" value="Genomic_DNA"/>
</dbReference>
<name>A9T2D9_PHYPA</name>
<dbReference type="GO" id="GO:0005789">
    <property type="term" value="C:endoplasmic reticulum membrane"/>
    <property type="evidence" value="ECO:0000318"/>
    <property type="project" value="GO_Central"/>
</dbReference>
<dbReference type="Gramene" id="Pp3c5_25980V3.3">
    <property type="protein sequence ID" value="Pp3c5_25980V3.3"/>
    <property type="gene ID" value="Pp3c5_25980"/>
</dbReference>
<dbReference type="STRING" id="3218.A9T2D9"/>
<dbReference type="PANTHER" id="PTHR10412">
    <property type="entry name" value="MANNOSYL-OLIGOSACCHARIDE GLUCOSIDASE"/>
    <property type="match status" value="1"/>
</dbReference>
<proteinExistence type="inferred from homology"/>
<feature type="domain" description="Mannosylglycerate hydrolase MGH1-like glycoside hydrolase" evidence="4">
    <location>
        <begin position="80"/>
        <end position="462"/>
    </location>
</feature>
<dbReference type="InterPro" id="IPR054491">
    <property type="entry name" value="MGH1-like_GH"/>
</dbReference>
<evidence type="ECO:0000259" key="4">
    <source>
        <dbReference type="Pfam" id="PF22422"/>
    </source>
</evidence>
<dbReference type="Gramene" id="Pp3c5_25980V3.1">
    <property type="protein sequence ID" value="Pp3c5_25980V3.1"/>
    <property type="gene ID" value="Pp3c5_25980"/>
</dbReference>
<dbReference type="SUPFAM" id="SSF48208">
    <property type="entry name" value="Six-hairpin glycosidases"/>
    <property type="match status" value="1"/>
</dbReference>
<dbReference type="PANTHER" id="PTHR10412:SF11">
    <property type="entry name" value="MANNOSYL-OLIGOSACCHARIDE GLUCOSIDASE"/>
    <property type="match status" value="1"/>
</dbReference>
<dbReference type="HOGENOM" id="CLU_015270_1_0_1"/>
<dbReference type="GO" id="GO:0006487">
    <property type="term" value="P:protein N-linked glycosylation"/>
    <property type="evidence" value="ECO:0000318"/>
    <property type="project" value="GO_Central"/>
</dbReference>
<evidence type="ECO:0000313" key="7">
    <source>
        <dbReference type="Proteomes" id="UP000006727"/>
    </source>
</evidence>
<evidence type="ECO:0000256" key="3">
    <source>
        <dbReference type="ARBA" id="ARBA00023295"/>
    </source>
</evidence>
<dbReference type="RefSeq" id="XP_024376604.1">
    <property type="nucleotide sequence ID" value="XM_024520836.2"/>
</dbReference>
<dbReference type="EnsemblPlants" id="Pp3c5_25980V3.4">
    <property type="protein sequence ID" value="Pp3c5_25980V3.4"/>
    <property type="gene ID" value="Pp3c5_25980"/>
</dbReference>
<comment type="similarity">
    <text evidence="1">Belongs to the glycosyl hydrolase 63 family.</text>
</comment>
<dbReference type="PaxDb" id="3218-PP1S154_32V6.1"/>
<keyword evidence="2" id="KW-0378">Hydrolase</keyword>
<accession>A9T2D9</accession>
<dbReference type="GeneID" id="112282768"/>
<dbReference type="Proteomes" id="UP000006727">
    <property type="component" value="Chromosome 5"/>
</dbReference>
<dbReference type="Gene3D" id="1.50.10.10">
    <property type="match status" value="1"/>
</dbReference>
<dbReference type="EnsemblPlants" id="Pp3c5_25980V3.2">
    <property type="protein sequence ID" value="Pp3c5_25980V3.2"/>
    <property type="gene ID" value="Pp3c5_25980"/>
</dbReference>
<evidence type="ECO:0000313" key="6">
    <source>
        <dbReference type="EnsemblPlants" id="Pp3c5_25980V3.1"/>
    </source>
</evidence>
<keyword evidence="3" id="KW-0326">Glycosidase</keyword>
<dbReference type="eggNOG" id="ENOG502S06X">
    <property type="taxonomic scope" value="Eukaryota"/>
</dbReference>
<dbReference type="KEGG" id="ppp:112282768"/>
<dbReference type="InterPro" id="IPR008928">
    <property type="entry name" value="6-hairpin_glycosidase_sf"/>
</dbReference>
<dbReference type="InterPro" id="IPR004888">
    <property type="entry name" value="Glycoside_hydrolase_63"/>
</dbReference>
<protein>
    <recommendedName>
        <fullName evidence="4">Mannosylglycerate hydrolase MGH1-like glycoside hydrolase domain-containing protein</fullName>
    </recommendedName>
</protein>
<dbReference type="Gramene" id="Pp3c5_25980V3.4">
    <property type="protein sequence ID" value="Pp3c5_25980V3.4"/>
    <property type="gene ID" value="Pp3c5_25980"/>
</dbReference>
<gene>
    <name evidence="6" type="primary">LOC112282768</name>
    <name evidence="5" type="ORF">PHYPA_008175</name>
</gene>
<evidence type="ECO:0000256" key="1">
    <source>
        <dbReference type="ARBA" id="ARBA00010833"/>
    </source>
</evidence>
<keyword evidence="7" id="KW-1185">Reference proteome</keyword>